<sequence>MALIKCHIITKYKEQKTKCKINQYDHIKSKLDSLLSYHKVGKFWGYNWTMLYRKTKALQKDYKKHHVYLFDDNVNKSEWYYICKEDTTTSLDNIEVKNEFKVDLRIIQNEIVQPLDTVV</sequence>
<evidence type="ECO:0000313" key="1">
    <source>
        <dbReference type="EMBL" id="ORE16600.1"/>
    </source>
</evidence>
<gene>
    <name evidence="1" type="ORF">BCV71DRAFT_256617</name>
</gene>
<evidence type="ECO:0000313" key="2">
    <source>
        <dbReference type="Proteomes" id="UP000242381"/>
    </source>
</evidence>
<protein>
    <submittedName>
        <fullName evidence="1">Uncharacterized protein</fullName>
    </submittedName>
</protein>
<organism evidence="1 2">
    <name type="scientific">Rhizopus microsporus</name>
    <dbReference type="NCBI Taxonomy" id="58291"/>
    <lineage>
        <taxon>Eukaryota</taxon>
        <taxon>Fungi</taxon>
        <taxon>Fungi incertae sedis</taxon>
        <taxon>Mucoromycota</taxon>
        <taxon>Mucoromycotina</taxon>
        <taxon>Mucoromycetes</taxon>
        <taxon>Mucorales</taxon>
        <taxon>Mucorineae</taxon>
        <taxon>Rhizopodaceae</taxon>
        <taxon>Rhizopus</taxon>
    </lineage>
</organism>
<reference evidence="1 2" key="1">
    <citation type="journal article" date="2016" name="Proc. Natl. Acad. Sci. U.S.A.">
        <title>Lipid metabolic changes in an early divergent fungus govern the establishment of a mutualistic symbiosis with endobacteria.</title>
        <authorList>
            <person name="Lastovetsky O.A."/>
            <person name="Gaspar M.L."/>
            <person name="Mondo S.J."/>
            <person name="LaButti K.M."/>
            <person name="Sandor L."/>
            <person name="Grigoriev I.V."/>
            <person name="Henry S.A."/>
            <person name="Pawlowska T.E."/>
        </authorList>
    </citation>
    <scope>NUCLEOTIDE SEQUENCE [LARGE SCALE GENOMIC DNA]</scope>
    <source>
        <strain evidence="1 2">ATCC 11559</strain>
    </source>
</reference>
<dbReference type="EMBL" id="KV921380">
    <property type="protein sequence ID" value="ORE16600.1"/>
    <property type="molecule type" value="Genomic_DNA"/>
</dbReference>
<accession>A0A1X0RX53</accession>
<dbReference type="AlphaFoldDB" id="A0A1X0RX53"/>
<name>A0A1X0RX53_RHIZD</name>
<proteinExistence type="predicted"/>
<dbReference type="Proteomes" id="UP000242381">
    <property type="component" value="Unassembled WGS sequence"/>
</dbReference>